<dbReference type="PROSITE" id="PS51722">
    <property type="entry name" value="G_TR_2"/>
    <property type="match status" value="1"/>
</dbReference>
<dbReference type="FunFam" id="2.40.30.10:FF:000070">
    <property type="entry name" value="Translation elongation factor EF-1 subunit"/>
    <property type="match status" value="1"/>
</dbReference>
<evidence type="ECO:0000256" key="13">
    <source>
        <dbReference type="SAM" id="MobiDB-lite"/>
    </source>
</evidence>
<organism evidence="15 16">
    <name type="scientific">Colletotrichum lupini</name>
    <dbReference type="NCBI Taxonomy" id="145971"/>
    <lineage>
        <taxon>Eukaryota</taxon>
        <taxon>Fungi</taxon>
        <taxon>Dikarya</taxon>
        <taxon>Ascomycota</taxon>
        <taxon>Pezizomycotina</taxon>
        <taxon>Sordariomycetes</taxon>
        <taxon>Hypocreomycetidae</taxon>
        <taxon>Glomerellales</taxon>
        <taxon>Glomerellaceae</taxon>
        <taxon>Colletotrichum</taxon>
        <taxon>Colletotrichum acutatum species complex</taxon>
    </lineage>
</organism>
<dbReference type="RefSeq" id="XP_049135415.1">
    <property type="nucleotide sequence ID" value="XM_049279458.1"/>
</dbReference>
<evidence type="ECO:0000256" key="8">
    <source>
        <dbReference type="ARBA" id="ARBA00022917"/>
    </source>
</evidence>
<feature type="region of interest" description="Disordered" evidence="13">
    <location>
        <begin position="258"/>
        <end position="294"/>
    </location>
</feature>
<sequence length="879" mass="95690">MPLQAMTKLKSTASSPKSCKTSYHFHFLTLRAWVSATSPLPNPSTKNTKLTYPNYVNMSRHQAVRNLDYDEALDEFEGDDYEEEGEADQLSAEDREAMAIGTATVQSTLGPDADKVTVQQIQESLWHYYYDIEKTVSYLQKKFIAPPPAPKQEKKAKDGFPERWRQYQKLSVSAADGFGCGGMDDKTTTYGMVSTSTYPVPRVAPLSPASYFHGISWMNVPKSRQAVFVPPRPVPGGLLGGGDGPKLSKLQALAAARKKKTTEVNKTDDKVDRAEKRMSTLAIDESSKENQRGGLSILAKRQKLAEDPAAKTQISKSASPSQQADAASEAVSMDVDTANELSAEDRKKTEDDCFVVPSTRPSAFAQTLFGPAQDTAAASQTYSLPYMDSSAYVPSAFSQPSPDDVVLAAQAKAGSKFDAAAKSASKKVVAKSSGSQTPNSEMKQLQLDDSAAPKNKKLDVVKEFAKSENKRSASFVVVGHVDAGKSTLMGRLLLELKYIEQHLIDRYRRQGEKIGKSSFALAWVMDQREEERERGVTIDIATNMFETEKTRFTILDAPGHRDFVPNMIAGASQADFAILVIDANTGAFEKGLKGQTREHALLLRSLGVQRVIVAVNKLDMVGWSKDRFDEISEQVTGFMKGNGFILKNVTFVPISGLSGANLVEKPADEGLSWYTGPTLIEALEDSDPMARAIEKPFRMSISEIYRSQQSQLTVAGRIESGTVQNGEALIVQPSGESASIRSIEVDADVQEWAVAGQNVNIGLYGIDPIHVRVGDIISTKAAPIETSDRLTMKVLAFDHLMPMPVDVHRGRLHAAGRVEVIPAVLDKLTGATVKKNPRIVQPGKVARVVVKLDSKVPLEAGQRVVLRSGGETIAAGLLE</sequence>
<reference evidence="15" key="1">
    <citation type="journal article" date="2021" name="Mol. Plant Microbe Interact.">
        <title>Complete Genome Sequence of the Plant-Pathogenic Fungus Colletotrichum lupini.</title>
        <authorList>
            <person name="Baroncelli R."/>
            <person name="Pensec F."/>
            <person name="Da Lio D."/>
            <person name="Boufleur T."/>
            <person name="Vicente I."/>
            <person name="Sarrocco S."/>
            <person name="Picot A."/>
            <person name="Baraldi E."/>
            <person name="Sukno S."/>
            <person name="Thon M."/>
            <person name="Le Floch G."/>
        </authorList>
    </citation>
    <scope>NUCLEOTIDE SEQUENCE</scope>
    <source>
        <strain evidence="15">IMI 504893</strain>
    </source>
</reference>
<dbReference type="GO" id="GO:0003924">
    <property type="term" value="F:GTPase activity"/>
    <property type="evidence" value="ECO:0007669"/>
    <property type="project" value="InterPro"/>
</dbReference>
<keyword evidence="3" id="KW-0963">Cytoplasm</keyword>
<dbReference type="FunFam" id="3.40.50.300:FF:000204">
    <property type="entry name" value="Translation elongation factor Tu"/>
    <property type="match status" value="1"/>
</dbReference>
<dbReference type="GO" id="GO:0006417">
    <property type="term" value="P:regulation of translation"/>
    <property type="evidence" value="ECO:0007669"/>
    <property type="project" value="UniProtKB-KW"/>
</dbReference>
<feature type="compositionally biased region" description="Low complexity" evidence="13">
    <location>
        <begin position="315"/>
        <end position="330"/>
    </location>
</feature>
<dbReference type="InterPro" id="IPR027417">
    <property type="entry name" value="P-loop_NTPase"/>
</dbReference>
<keyword evidence="8" id="KW-0648">Protein biosynthesis</keyword>
<evidence type="ECO:0000256" key="6">
    <source>
        <dbReference type="ARBA" id="ARBA00022801"/>
    </source>
</evidence>
<evidence type="ECO:0000256" key="3">
    <source>
        <dbReference type="ARBA" id="ARBA00022490"/>
    </source>
</evidence>
<dbReference type="SUPFAM" id="SSF52540">
    <property type="entry name" value="P-loop containing nucleoside triphosphate hydrolases"/>
    <property type="match status" value="1"/>
</dbReference>
<dbReference type="GO" id="GO:0005525">
    <property type="term" value="F:GTP binding"/>
    <property type="evidence" value="ECO:0007669"/>
    <property type="project" value="UniProtKB-KW"/>
</dbReference>
<dbReference type="InterPro" id="IPR000795">
    <property type="entry name" value="T_Tr_GTP-bd_dom"/>
</dbReference>
<evidence type="ECO:0000256" key="1">
    <source>
        <dbReference type="ARBA" id="ARBA00004496"/>
    </source>
</evidence>
<dbReference type="PRINTS" id="PR00315">
    <property type="entry name" value="ELONGATNFCT"/>
</dbReference>
<feature type="region of interest" description="Disordered" evidence="13">
    <location>
        <begin position="428"/>
        <end position="449"/>
    </location>
</feature>
<dbReference type="GeneID" id="73334468"/>
<dbReference type="InterPro" id="IPR015033">
    <property type="entry name" value="HBS1-like_N"/>
</dbReference>
<proteinExistence type="inferred from homology"/>
<keyword evidence="6" id="KW-0378">Hydrolase</keyword>
<feature type="domain" description="Tr-type G" evidence="14">
    <location>
        <begin position="470"/>
        <end position="693"/>
    </location>
</feature>
<dbReference type="PROSITE" id="PS00301">
    <property type="entry name" value="G_TR_1"/>
    <property type="match status" value="1"/>
</dbReference>
<dbReference type="Pfam" id="PF08938">
    <property type="entry name" value="HBS1_N"/>
    <property type="match status" value="1"/>
</dbReference>
<keyword evidence="9" id="KW-0342">GTP-binding</keyword>
<evidence type="ECO:0000259" key="14">
    <source>
        <dbReference type="PROSITE" id="PS51722"/>
    </source>
</evidence>
<dbReference type="Pfam" id="PF00009">
    <property type="entry name" value="GTP_EFTU"/>
    <property type="match status" value="1"/>
</dbReference>
<evidence type="ECO:0000256" key="5">
    <source>
        <dbReference type="ARBA" id="ARBA00022768"/>
    </source>
</evidence>
<dbReference type="KEGG" id="clup:CLUP02_00409"/>
<keyword evidence="4" id="KW-0547">Nucleotide-binding</keyword>
<dbReference type="Pfam" id="PF03144">
    <property type="entry name" value="GTP_EFTU_D2"/>
    <property type="match status" value="1"/>
</dbReference>
<comment type="catalytic activity">
    <reaction evidence="10">
        <text>GTP + H2O = GDP + phosphate + H(+)</text>
        <dbReference type="Rhea" id="RHEA:19669"/>
        <dbReference type="ChEBI" id="CHEBI:15377"/>
        <dbReference type="ChEBI" id="CHEBI:15378"/>
        <dbReference type="ChEBI" id="CHEBI:37565"/>
        <dbReference type="ChEBI" id="CHEBI:43474"/>
        <dbReference type="ChEBI" id="CHEBI:58189"/>
    </reaction>
    <physiologicalReaction direction="left-to-right" evidence="10">
        <dbReference type="Rhea" id="RHEA:19670"/>
    </physiologicalReaction>
</comment>
<evidence type="ECO:0000256" key="12">
    <source>
        <dbReference type="ARBA" id="ARBA00074866"/>
    </source>
</evidence>
<evidence type="ECO:0000256" key="7">
    <source>
        <dbReference type="ARBA" id="ARBA00022845"/>
    </source>
</evidence>
<evidence type="ECO:0000313" key="15">
    <source>
        <dbReference type="EMBL" id="UQC73763.1"/>
    </source>
</evidence>
<dbReference type="GO" id="GO:0005829">
    <property type="term" value="C:cytosol"/>
    <property type="evidence" value="ECO:0007669"/>
    <property type="project" value="GOC"/>
</dbReference>
<dbReference type="Pfam" id="PF03143">
    <property type="entry name" value="GTP_EFTU_D3"/>
    <property type="match status" value="1"/>
</dbReference>
<dbReference type="GO" id="GO:1990533">
    <property type="term" value="C:Dom34-Hbs1 complex"/>
    <property type="evidence" value="ECO:0007669"/>
    <property type="project" value="UniProtKB-ARBA"/>
</dbReference>
<evidence type="ECO:0000256" key="10">
    <source>
        <dbReference type="ARBA" id="ARBA00049117"/>
    </source>
</evidence>
<keyword evidence="7" id="KW-0810">Translation regulation</keyword>
<dbReference type="EMBL" id="CP019471">
    <property type="protein sequence ID" value="UQC73763.1"/>
    <property type="molecule type" value="Genomic_DNA"/>
</dbReference>
<feature type="compositionally biased region" description="Basic and acidic residues" evidence="13">
    <location>
        <begin position="261"/>
        <end position="278"/>
    </location>
</feature>
<protein>
    <recommendedName>
        <fullName evidence="12">Elongation factor 1 alpha-like protein</fullName>
    </recommendedName>
</protein>
<keyword evidence="5 15" id="KW-0251">Elongation factor</keyword>
<evidence type="ECO:0000256" key="11">
    <source>
        <dbReference type="ARBA" id="ARBA00063537"/>
    </source>
</evidence>
<comment type="subunit">
    <text evidence="11">Component of the Dom34-Hbs1 complex, also named Pelota-HBS1L complex, composed of dom34 and hbs1.</text>
</comment>
<dbReference type="InterPro" id="IPR050100">
    <property type="entry name" value="TRAFAC_GTPase_members"/>
</dbReference>
<evidence type="ECO:0000256" key="9">
    <source>
        <dbReference type="ARBA" id="ARBA00023134"/>
    </source>
</evidence>
<dbReference type="Gene3D" id="2.40.30.10">
    <property type="entry name" value="Translation factors"/>
    <property type="match status" value="2"/>
</dbReference>
<dbReference type="Proteomes" id="UP000830671">
    <property type="component" value="Chromosome 1"/>
</dbReference>
<evidence type="ECO:0000256" key="4">
    <source>
        <dbReference type="ARBA" id="ARBA00022741"/>
    </source>
</evidence>
<dbReference type="CDD" id="cd01883">
    <property type="entry name" value="EF1_alpha"/>
    <property type="match status" value="1"/>
</dbReference>
<dbReference type="InterPro" id="IPR031157">
    <property type="entry name" value="G_TR_CS"/>
</dbReference>
<feature type="region of interest" description="Disordered" evidence="13">
    <location>
        <begin position="306"/>
        <end position="332"/>
    </location>
</feature>
<dbReference type="AlphaFoldDB" id="A0A9Q8W715"/>
<comment type="similarity">
    <text evidence="2">Belongs to the TRAFAC class translation factor GTPase superfamily. Classic translation factor GTPase family. EF-Tu/EF-1A subfamily.</text>
</comment>
<dbReference type="InterPro" id="IPR004161">
    <property type="entry name" value="EFTu-like_2"/>
</dbReference>
<dbReference type="FunFam" id="2.40.30.10:FF:000020">
    <property type="entry name" value="Translation elongation factor EF-1"/>
    <property type="match status" value="1"/>
</dbReference>
<comment type="subcellular location">
    <subcellularLocation>
        <location evidence="1">Cytoplasm</location>
    </subcellularLocation>
</comment>
<dbReference type="InterPro" id="IPR009001">
    <property type="entry name" value="Transl_elong_EF1A/Init_IF2_C"/>
</dbReference>
<gene>
    <name evidence="15" type="ORF">CLUP02_00409</name>
</gene>
<evidence type="ECO:0000256" key="2">
    <source>
        <dbReference type="ARBA" id="ARBA00007249"/>
    </source>
</evidence>
<dbReference type="SUPFAM" id="SSF50465">
    <property type="entry name" value="EF-Tu/eEF-1alpha/eIF2-gamma C-terminal domain"/>
    <property type="match status" value="1"/>
</dbReference>
<keyword evidence="16" id="KW-1185">Reference proteome</keyword>
<evidence type="ECO:0000313" key="16">
    <source>
        <dbReference type="Proteomes" id="UP000830671"/>
    </source>
</evidence>
<dbReference type="GO" id="GO:0002184">
    <property type="term" value="P:cytoplasmic translational termination"/>
    <property type="evidence" value="ECO:0007669"/>
    <property type="project" value="UniProtKB-ARBA"/>
</dbReference>
<dbReference type="PANTHER" id="PTHR23115">
    <property type="entry name" value="TRANSLATION FACTOR"/>
    <property type="match status" value="1"/>
</dbReference>
<accession>A0A9Q8W715</accession>
<name>A0A9Q8W715_9PEZI</name>
<dbReference type="Gene3D" id="3.40.50.300">
    <property type="entry name" value="P-loop containing nucleotide triphosphate hydrolases"/>
    <property type="match status" value="1"/>
</dbReference>
<dbReference type="GO" id="GO:0003746">
    <property type="term" value="F:translation elongation factor activity"/>
    <property type="evidence" value="ECO:0007669"/>
    <property type="project" value="UniProtKB-KW"/>
</dbReference>
<dbReference type="SUPFAM" id="SSF50447">
    <property type="entry name" value="Translation proteins"/>
    <property type="match status" value="1"/>
</dbReference>
<dbReference type="InterPro" id="IPR004160">
    <property type="entry name" value="Transl_elong_EFTu/EF1A_C"/>
</dbReference>
<dbReference type="InterPro" id="IPR009000">
    <property type="entry name" value="Transl_B-barrel_sf"/>
</dbReference>
<dbReference type="CDD" id="cd16267">
    <property type="entry name" value="HBS1-like_II"/>
    <property type="match status" value="1"/>
</dbReference>